<dbReference type="GO" id="GO:0005524">
    <property type="term" value="F:ATP binding"/>
    <property type="evidence" value="ECO:0007669"/>
    <property type="project" value="InterPro"/>
</dbReference>
<dbReference type="Gene3D" id="3.30.420.40">
    <property type="match status" value="2"/>
</dbReference>
<evidence type="ECO:0000256" key="2">
    <source>
        <dbReference type="ARBA" id="ARBA00008072"/>
    </source>
</evidence>
<protein>
    <recommendedName>
        <fullName evidence="8">Enoyl reductase (ER) domain-containing protein</fullName>
    </recommendedName>
</protein>
<accession>A0A1S9RBE4</accession>
<dbReference type="Pfam" id="PF03702">
    <property type="entry name" value="AnmK"/>
    <property type="match status" value="1"/>
</dbReference>
<dbReference type="Gene3D" id="3.90.180.10">
    <property type="entry name" value="Medium-chain alcohol dehydrogenases, catalytic domain"/>
    <property type="match status" value="1"/>
</dbReference>
<dbReference type="InterPro" id="IPR002328">
    <property type="entry name" value="ADH_Zn_CS"/>
</dbReference>
<dbReference type="InterPro" id="IPR013149">
    <property type="entry name" value="ADH-like_C"/>
</dbReference>
<dbReference type="GO" id="GO:0004022">
    <property type="term" value="F:alcohol dehydrogenase (NAD+) activity"/>
    <property type="evidence" value="ECO:0007669"/>
    <property type="project" value="TreeGrafter"/>
</dbReference>
<evidence type="ECO:0000259" key="8">
    <source>
        <dbReference type="SMART" id="SM00829"/>
    </source>
</evidence>
<dbReference type="SMART" id="SM00829">
    <property type="entry name" value="PKS_ER"/>
    <property type="match status" value="1"/>
</dbReference>
<evidence type="ECO:0000256" key="7">
    <source>
        <dbReference type="RuleBase" id="RU361277"/>
    </source>
</evidence>
<keyword evidence="6" id="KW-0520">NAD</keyword>
<dbReference type="Pfam" id="PF00107">
    <property type="entry name" value="ADH_zinc_N"/>
    <property type="match status" value="1"/>
</dbReference>
<name>A0A1S9RBE4_PENBI</name>
<dbReference type="InterPro" id="IPR005338">
    <property type="entry name" value="Anhydro_N_Ac-Mur_kinase"/>
</dbReference>
<keyword evidence="5" id="KW-0560">Oxidoreductase</keyword>
<dbReference type="InterPro" id="IPR011032">
    <property type="entry name" value="GroES-like_sf"/>
</dbReference>
<dbReference type="FunFam" id="3.40.50.720:FF:000039">
    <property type="entry name" value="Alcohol dehydrogenase AdhP"/>
    <property type="match status" value="1"/>
</dbReference>
<evidence type="ECO:0000256" key="4">
    <source>
        <dbReference type="ARBA" id="ARBA00022833"/>
    </source>
</evidence>
<feature type="domain" description="Enoyl reductase (ER)" evidence="8">
    <location>
        <begin position="438"/>
        <end position="773"/>
    </location>
</feature>
<comment type="caution">
    <text evidence="9">The sequence shown here is derived from an EMBL/GenBank/DDBJ whole genome shotgun (WGS) entry which is preliminary data.</text>
</comment>
<dbReference type="Proteomes" id="UP000190744">
    <property type="component" value="Unassembled WGS sequence"/>
</dbReference>
<dbReference type="PANTHER" id="PTHR42940">
    <property type="entry name" value="ALCOHOL DEHYDROGENASE 1-RELATED"/>
    <property type="match status" value="1"/>
</dbReference>
<dbReference type="GO" id="GO:0016773">
    <property type="term" value="F:phosphotransferase activity, alcohol group as acceptor"/>
    <property type="evidence" value="ECO:0007669"/>
    <property type="project" value="InterPro"/>
</dbReference>
<keyword evidence="4 7" id="KW-0862">Zinc</keyword>
<comment type="similarity">
    <text evidence="2 7">Belongs to the zinc-containing alcohol dehydrogenase family.</text>
</comment>
<dbReference type="InterPro" id="IPR043129">
    <property type="entry name" value="ATPase_NBD"/>
</dbReference>
<dbReference type="GO" id="GO:0009254">
    <property type="term" value="P:peptidoglycan turnover"/>
    <property type="evidence" value="ECO:0007669"/>
    <property type="project" value="InterPro"/>
</dbReference>
<dbReference type="InterPro" id="IPR013154">
    <property type="entry name" value="ADH-like_N"/>
</dbReference>
<evidence type="ECO:0000313" key="10">
    <source>
        <dbReference type="Proteomes" id="UP000190744"/>
    </source>
</evidence>
<dbReference type="SUPFAM" id="SSF50129">
    <property type="entry name" value="GroES-like"/>
    <property type="match status" value="1"/>
</dbReference>
<evidence type="ECO:0000256" key="3">
    <source>
        <dbReference type="ARBA" id="ARBA00022723"/>
    </source>
</evidence>
<dbReference type="PANTHER" id="PTHR42940:SF6">
    <property type="entry name" value="DEHYDROGENASE, PUTATIVE (AFU_ORTHOLOGUE AFUA_2G04590)-RELATED"/>
    <property type="match status" value="1"/>
</dbReference>
<dbReference type="SUPFAM" id="SSF53067">
    <property type="entry name" value="Actin-like ATPase domain"/>
    <property type="match status" value="1"/>
</dbReference>
<sequence length="778" mass="84029">MTVDQTPTNETVGTQINGNKWNGKPLSLRIIGTNQGTSMDGIDIARVHWVQEHPEAPLKMEILNHGDVEFDGALKETVMRMIRYNRTTPEEISMVNIQLGEFAAKAIRQFAEREGFSLEEDVDIIAGQGQTIWHLPLPELFEGNQIRAHLDMSEISIIAARTGVTTMSNFRVSDMALGRQGCPFFSASDSLVASHPTLNRAVQNIGGIANITFCPKNAPDEAYDFDVGPGNVFIDGAIRYFTQGKRQYDKDGAMARAGRVNQAIVDETLKGPYFIHDIPKTTGRETFGENWSQELCKRMMAEGATPEDCVATITRITAQALVEAYERWGPKEGVDEIYLGGGGSFNPAIIDFLREKLPRTKIAFLDDLGVPCSAREAADFSLKGLELILGRALMPPKRAESDKMGITGHMQPGEGVEAMSSGSIPKTQTVALVRKLGGVVEFQDDYPVPIPGHNEVLAKVLYSGVCQSDLHTKAGTAAGADGNPITRIKLPHVGGHEGVGRIVTLGPGCGSDIKVGDLVGIRFASRICRRCEFCLAGMEQYCSRSTNHLHHEDGSFQEYIALDADYLTILPDDVDPSVVGPVLCAGVTAYKAVLNANVRAGNWLVVVGAGGGLGHLAVQYARAHGALVIGVDGPSKRDFVMGLGAEEFIDFTKDDPIKRVHDITGLGAHAVVVTAGSAKAFTHACEMLRIEGTLSCVGIPPGHPCLETAIATIVIRGLKITGNLVGSLKECMEAVEIVKRGLVRPEIKIRQFKELPAVYEEMEKGDISGRIVLKIADP</sequence>
<evidence type="ECO:0000313" key="9">
    <source>
        <dbReference type="EMBL" id="OOQ82817.1"/>
    </source>
</evidence>
<reference evidence="10" key="1">
    <citation type="submission" date="2015-09" db="EMBL/GenBank/DDBJ databases">
        <authorList>
            <person name="Fill T.P."/>
            <person name="Baretta J.F."/>
            <person name="de Almeida L.G."/>
            <person name="Rocha M."/>
            <person name="de Souza D.H."/>
            <person name="Malavazi I."/>
            <person name="Cerdeira L.T."/>
            <person name="Hong H."/>
            <person name="Samborskyy M."/>
            <person name="de Vasconcelos A.T."/>
            <person name="Leadlay P."/>
            <person name="Rodrigues-Filho E."/>
        </authorList>
    </citation>
    <scope>NUCLEOTIDE SEQUENCE [LARGE SCALE GENOMIC DNA]</scope>
    <source>
        <strain evidence="10">LaBioMMi 136</strain>
    </source>
</reference>
<proteinExistence type="inferred from homology"/>
<dbReference type="CDD" id="cd08297">
    <property type="entry name" value="CAD3"/>
    <property type="match status" value="1"/>
</dbReference>
<dbReference type="EMBL" id="LJBN01000210">
    <property type="protein sequence ID" value="OOQ82817.1"/>
    <property type="molecule type" value="Genomic_DNA"/>
</dbReference>
<dbReference type="SUPFAM" id="SSF51735">
    <property type="entry name" value="NAD(P)-binding Rossmann-fold domains"/>
    <property type="match status" value="1"/>
</dbReference>
<dbReference type="PROSITE" id="PS00059">
    <property type="entry name" value="ADH_ZINC"/>
    <property type="match status" value="1"/>
</dbReference>
<dbReference type="Gene3D" id="3.40.50.720">
    <property type="entry name" value="NAD(P)-binding Rossmann-like Domain"/>
    <property type="match status" value="1"/>
</dbReference>
<dbReference type="AlphaFoldDB" id="A0A1S9RBE4"/>
<dbReference type="GO" id="GO:0005737">
    <property type="term" value="C:cytoplasm"/>
    <property type="evidence" value="ECO:0007669"/>
    <property type="project" value="TreeGrafter"/>
</dbReference>
<keyword evidence="3 7" id="KW-0479">Metal-binding</keyword>
<organism evidence="9 10">
    <name type="scientific">Penicillium brasilianum</name>
    <dbReference type="NCBI Taxonomy" id="104259"/>
    <lineage>
        <taxon>Eukaryota</taxon>
        <taxon>Fungi</taxon>
        <taxon>Dikarya</taxon>
        <taxon>Ascomycota</taxon>
        <taxon>Pezizomycotina</taxon>
        <taxon>Eurotiomycetes</taxon>
        <taxon>Eurotiomycetidae</taxon>
        <taxon>Eurotiales</taxon>
        <taxon>Aspergillaceae</taxon>
        <taxon>Penicillium</taxon>
    </lineage>
</organism>
<dbReference type="GO" id="GO:0006040">
    <property type="term" value="P:amino sugar metabolic process"/>
    <property type="evidence" value="ECO:0007669"/>
    <property type="project" value="InterPro"/>
</dbReference>
<dbReference type="InterPro" id="IPR020843">
    <property type="entry name" value="ER"/>
</dbReference>
<dbReference type="GO" id="GO:0008270">
    <property type="term" value="F:zinc ion binding"/>
    <property type="evidence" value="ECO:0007669"/>
    <property type="project" value="InterPro"/>
</dbReference>
<gene>
    <name evidence="9" type="ORF">PEBR_37436</name>
</gene>
<comment type="cofactor">
    <cofactor evidence="1 7">
        <name>Zn(2+)</name>
        <dbReference type="ChEBI" id="CHEBI:29105"/>
    </cofactor>
</comment>
<evidence type="ECO:0000256" key="6">
    <source>
        <dbReference type="ARBA" id="ARBA00023027"/>
    </source>
</evidence>
<dbReference type="InterPro" id="IPR036291">
    <property type="entry name" value="NAD(P)-bd_dom_sf"/>
</dbReference>
<dbReference type="Pfam" id="PF08240">
    <property type="entry name" value="ADH_N"/>
    <property type="match status" value="1"/>
</dbReference>
<evidence type="ECO:0000256" key="5">
    <source>
        <dbReference type="ARBA" id="ARBA00023002"/>
    </source>
</evidence>
<evidence type="ECO:0000256" key="1">
    <source>
        <dbReference type="ARBA" id="ARBA00001947"/>
    </source>
</evidence>